<comment type="catalytic activity">
    <reaction evidence="1">
        <text>ATP + protein L-histidine = ADP + protein N-phospho-L-histidine.</text>
        <dbReference type="EC" id="2.7.13.3"/>
    </reaction>
</comment>
<dbReference type="Gene3D" id="3.30.565.10">
    <property type="entry name" value="Histidine kinase-like ATPase, C-terminal domain"/>
    <property type="match status" value="1"/>
</dbReference>
<dbReference type="PANTHER" id="PTHR44936:SF9">
    <property type="entry name" value="SENSOR PROTEIN CREC"/>
    <property type="match status" value="1"/>
</dbReference>
<protein>
    <recommendedName>
        <fullName evidence="2">histidine kinase</fullName>
        <ecNumber evidence="2">2.7.13.3</ecNumber>
    </recommendedName>
</protein>
<dbReference type="EC" id="2.7.13.3" evidence="2"/>
<evidence type="ECO:0000313" key="9">
    <source>
        <dbReference type="Proteomes" id="UP000546162"/>
    </source>
</evidence>
<name>A0A7W7M978_9ACTN</name>
<dbReference type="AlphaFoldDB" id="A0A7W7M978"/>
<dbReference type="InterPro" id="IPR003594">
    <property type="entry name" value="HATPase_dom"/>
</dbReference>
<dbReference type="InterPro" id="IPR036890">
    <property type="entry name" value="HATPase_C_sf"/>
</dbReference>
<reference evidence="8 9" key="1">
    <citation type="submission" date="2020-08" db="EMBL/GenBank/DDBJ databases">
        <title>Sequencing the genomes of 1000 actinobacteria strains.</title>
        <authorList>
            <person name="Klenk H.-P."/>
        </authorList>
    </citation>
    <scope>NUCLEOTIDE SEQUENCE [LARGE SCALE GENOMIC DNA]</scope>
    <source>
        <strain evidence="8 9">DSM 45809</strain>
    </source>
</reference>
<dbReference type="EMBL" id="JACHNB010000001">
    <property type="protein sequence ID" value="MBB4741709.1"/>
    <property type="molecule type" value="Genomic_DNA"/>
</dbReference>
<dbReference type="Proteomes" id="UP000546162">
    <property type="component" value="Unassembled WGS sequence"/>
</dbReference>
<comment type="caution">
    <text evidence="8">The sequence shown here is derived from an EMBL/GenBank/DDBJ whole genome shotgun (WGS) entry which is preliminary data.</text>
</comment>
<dbReference type="GO" id="GO:0000160">
    <property type="term" value="P:phosphorelay signal transduction system"/>
    <property type="evidence" value="ECO:0007669"/>
    <property type="project" value="UniProtKB-KW"/>
</dbReference>
<evidence type="ECO:0000256" key="4">
    <source>
        <dbReference type="ARBA" id="ARBA00022679"/>
    </source>
</evidence>
<evidence type="ECO:0000256" key="5">
    <source>
        <dbReference type="ARBA" id="ARBA00022777"/>
    </source>
</evidence>
<keyword evidence="9" id="KW-1185">Reference proteome</keyword>
<evidence type="ECO:0000256" key="3">
    <source>
        <dbReference type="ARBA" id="ARBA00022553"/>
    </source>
</evidence>
<gene>
    <name evidence="8" type="ORF">BJY16_005168</name>
</gene>
<keyword evidence="5 8" id="KW-0418">Kinase</keyword>
<dbReference type="GO" id="GO:0004673">
    <property type="term" value="F:protein histidine kinase activity"/>
    <property type="evidence" value="ECO:0007669"/>
    <property type="project" value="UniProtKB-EC"/>
</dbReference>
<dbReference type="PANTHER" id="PTHR44936">
    <property type="entry name" value="SENSOR PROTEIN CREC"/>
    <property type="match status" value="1"/>
</dbReference>
<keyword evidence="4" id="KW-0808">Transferase</keyword>
<dbReference type="Pfam" id="PF02518">
    <property type="entry name" value="HATPase_c"/>
    <property type="match status" value="1"/>
</dbReference>
<evidence type="ECO:0000256" key="1">
    <source>
        <dbReference type="ARBA" id="ARBA00000085"/>
    </source>
</evidence>
<accession>A0A7W7M978</accession>
<dbReference type="PROSITE" id="PS50109">
    <property type="entry name" value="HIS_KIN"/>
    <property type="match status" value="1"/>
</dbReference>
<dbReference type="InterPro" id="IPR050980">
    <property type="entry name" value="2C_sensor_his_kinase"/>
</dbReference>
<dbReference type="RefSeq" id="WP_239177058.1">
    <property type="nucleotide sequence ID" value="NZ_BAABFG010000005.1"/>
</dbReference>
<sequence length="215" mass="23290">MRLSLRRRPIEPGLVLTRSLCHELRPPMATLRGLLRALESTPPGPRREQLLSLATEHVVYAEAVLGDAAEAALGLTDGQAAPVPLHDILPAVWVTAPPGALAVTASRAALRWPVHPHHTKQILINLVGNAVRHAPGPIRLRAVVRARQLRLAVTDQGRMTTGLRTALRRRTAPADEHGLGLWVVRQRLADLGGTVRARQLAPTGLRVEASLPRHG</sequence>
<evidence type="ECO:0000256" key="6">
    <source>
        <dbReference type="ARBA" id="ARBA00023012"/>
    </source>
</evidence>
<evidence type="ECO:0000313" key="8">
    <source>
        <dbReference type="EMBL" id="MBB4741709.1"/>
    </source>
</evidence>
<dbReference type="InterPro" id="IPR005467">
    <property type="entry name" value="His_kinase_dom"/>
</dbReference>
<keyword evidence="6" id="KW-0902">Two-component regulatory system</keyword>
<keyword evidence="3" id="KW-0597">Phosphoprotein</keyword>
<evidence type="ECO:0000256" key="2">
    <source>
        <dbReference type="ARBA" id="ARBA00012438"/>
    </source>
</evidence>
<dbReference type="SUPFAM" id="SSF55874">
    <property type="entry name" value="ATPase domain of HSP90 chaperone/DNA topoisomerase II/histidine kinase"/>
    <property type="match status" value="1"/>
</dbReference>
<proteinExistence type="predicted"/>
<organism evidence="8 9">
    <name type="scientific">Actinoplanes octamycinicus</name>
    <dbReference type="NCBI Taxonomy" id="135948"/>
    <lineage>
        <taxon>Bacteria</taxon>
        <taxon>Bacillati</taxon>
        <taxon>Actinomycetota</taxon>
        <taxon>Actinomycetes</taxon>
        <taxon>Micromonosporales</taxon>
        <taxon>Micromonosporaceae</taxon>
        <taxon>Actinoplanes</taxon>
    </lineage>
</organism>
<feature type="domain" description="Histidine kinase" evidence="7">
    <location>
        <begin position="19"/>
        <end position="215"/>
    </location>
</feature>
<dbReference type="SMART" id="SM00387">
    <property type="entry name" value="HATPase_c"/>
    <property type="match status" value="1"/>
</dbReference>
<evidence type="ECO:0000259" key="7">
    <source>
        <dbReference type="PROSITE" id="PS50109"/>
    </source>
</evidence>